<sequence length="90" mass="10134">MSQQQMDDHGSCPVCLEAYSAAAMELIQLPCRHVFHEHCILSWLKNAATCPICRRQHPRSLQTLLVEEESHHYMSDLPPPASTNTAYSLG</sequence>
<feature type="domain" description="RING-type" evidence="5">
    <location>
        <begin position="12"/>
        <end position="54"/>
    </location>
</feature>
<dbReference type="GO" id="GO:0006511">
    <property type="term" value="P:ubiquitin-dependent protein catabolic process"/>
    <property type="evidence" value="ECO:0007669"/>
    <property type="project" value="TreeGrafter"/>
</dbReference>
<dbReference type="InParanoid" id="A0A7J7CR00"/>
<dbReference type="PROSITE" id="PS50089">
    <property type="entry name" value="ZF_RING_2"/>
    <property type="match status" value="1"/>
</dbReference>
<reference evidence="6 7" key="1">
    <citation type="journal article" date="2020" name="Nat. Commun.">
        <title>Genome of Tripterygium wilfordii and identification of cytochrome P450 involved in triptolide biosynthesis.</title>
        <authorList>
            <person name="Tu L."/>
            <person name="Su P."/>
            <person name="Zhang Z."/>
            <person name="Gao L."/>
            <person name="Wang J."/>
            <person name="Hu T."/>
            <person name="Zhou J."/>
            <person name="Zhang Y."/>
            <person name="Zhao Y."/>
            <person name="Liu Y."/>
            <person name="Song Y."/>
            <person name="Tong Y."/>
            <person name="Lu Y."/>
            <person name="Yang J."/>
            <person name="Xu C."/>
            <person name="Jia M."/>
            <person name="Peters R.J."/>
            <person name="Huang L."/>
            <person name="Gao W."/>
        </authorList>
    </citation>
    <scope>NUCLEOTIDE SEQUENCE [LARGE SCALE GENOMIC DNA]</scope>
    <source>
        <strain evidence="7">cv. XIE 37</strain>
        <tissue evidence="6">Leaf</tissue>
    </source>
</reference>
<gene>
    <name evidence="6" type="ORF">HS088_TW14G00661</name>
</gene>
<dbReference type="SUPFAM" id="SSF57850">
    <property type="entry name" value="RING/U-box"/>
    <property type="match status" value="1"/>
</dbReference>
<keyword evidence="2 4" id="KW-0863">Zinc-finger</keyword>
<dbReference type="EMBL" id="JAAARO010000014">
    <property type="protein sequence ID" value="KAF5736517.1"/>
    <property type="molecule type" value="Genomic_DNA"/>
</dbReference>
<dbReference type="GO" id="GO:0061630">
    <property type="term" value="F:ubiquitin protein ligase activity"/>
    <property type="evidence" value="ECO:0007669"/>
    <property type="project" value="TreeGrafter"/>
</dbReference>
<dbReference type="PANTHER" id="PTHR45931:SF16">
    <property type="entry name" value="RING_U-BOX SUPERFAMILY PROTEIN"/>
    <property type="match status" value="1"/>
</dbReference>
<dbReference type="PANTHER" id="PTHR45931">
    <property type="entry name" value="SI:CH211-59O9.10"/>
    <property type="match status" value="1"/>
</dbReference>
<accession>A0A7J7CR00</accession>
<evidence type="ECO:0000256" key="3">
    <source>
        <dbReference type="ARBA" id="ARBA00022833"/>
    </source>
</evidence>
<organism evidence="6 7">
    <name type="scientific">Tripterygium wilfordii</name>
    <name type="common">Thunder God vine</name>
    <dbReference type="NCBI Taxonomy" id="458696"/>
    <lineage>
        <taxon>Eukaryota</taxon>
        <taxon>Viridiplantae</taxon>
        <taxon>Streptophyta</taxon>
        <taxon>Embryophyta</taxon>
        <taxon>Tracheophyta</taxon>
        <taxon>Spermatophyta</taxon>
        <taxon>Magnoliopsida</taxon>
        <taxon>eudicotyledons</taxon>
        <taxon>Gunneridae</taxon>
        <taxon>Pentapetalae</taxon>
        <taxon>rosids</taxon>
        <taxon>fabids</taxon>
        <taxon>Celastrales</taxon>
        <taxon>Celastraceae</taxon>
        <taxon>Tripterygium</taxon>
    </lineage>
</organism>
<dbReference type="InterPro" id="IPR013083">
    <property type="entry name" value="Znf_RING/FYVE/PHD"/>
</dbReference>
<dbReference type="Pfam" id="PF13639">
    <property type="entry name" value="zf-RING_2"/>
    <property type="match status" value="1"/>
</dbReference>
<keyword evidence="1" id="KW-0479">Metal-binding</keyword>
<dbReference type="InterPro" id="IPR051834">
    <property type="entry name" value="RING_finger_E3_ligase"/>
</dbReference>
<dbReference type="AlphaFoldDB" id="A0A7J7CR00"/>
<name>A0A7J7CR00_TRIWF</name>
<evidence type="ECO:0000256" key="2">
    <source>
        <dbReference type="ARBA" id="ARBA00022771"/>
    </source>
</evidence>
<dbReference type="Gene3D" id="3.30.40.10">
    <property type="entry name" value="Zinc/RING finger domain, C3HC4 (zinc finger)"/>
    <property type="match status" value="1"/>
</dbReference>
<dbReference type="GO" id="GO:0005634">
    <property type="term" value="C:nucleus"/>
    <property type="evidence" value="ECO:0007669"/>
    <property type="project" value="TreeGrafter"/>
</dbReference>
<proteinExistence type="predicted"/>
<evidence type="ECO:0000313" key="6">
    <source>
        <dbReference type="EMBL" id="KAF5736517.1"/>
    </source>
</evidence>
<evidence type="ECO:0000313" key="7">
    <source>
        <dbReference type="Proteomes" id="UP000593562"/>
    </source>
</evidence>
<comment type="caution">
    <text evidence="6">The sequence shown here is derived from an EMBL/GenBank/DDBJ whole genome shotgun (WGS) entry which is preliminary data.</text>
</comment>
<keyword evidence="7" id="KW-1185">Reference proteome</keyword>
<protein>
    <recommendedName>
        <fullName evidence="5">RING-type domain-containing protein</fullName>
    </recommendedName>
</protein>
<dbReference type="InterPro" id="IPR001841">
    <property type="entry name" value="Znf_RING"/>
</dbReference>
<keyword evidence="3" id="KW-0862">Zinc</keyword>
<evidence type="ECO:0000259" key="5">
    <source>
        <dbReference type="PROSITE" id="PS50089"/>
    </source>
</evidence>
<evidence type="ECO:0000256" key="1">
    <source>
        <dbReference type="ARBA" id="ARBA00022723"/>
    </source>
</evidence>
<dbReference type="Proteomes" id="UP000593562">
    <property type="component" value="Unassembled WGS sequence"/>
</dbReference>
<evidence type="ECO:0000256" key="4">
    <source>
        <dbReference type="PROSITE-ProRule" id="PRU00175"/>
    </source>
</evidence>
<dbReference type="SMART" id="SM00184">
    <property type="entry name" value="RING"/>
    <property type="match status" value="1"/>
</dbReference>
<dbReference type="GO" id="GO:0008270">
    <property type="term" value="F:zinc ion binding"/>
    <property type="evidence" value="ECO:0007669"/>
    <property type="project" value="UniProtKB-KW"/>
</dbReference>